<evidence type="ECO:0000313" key="1">
    <source>
        <dbReference type="EMBL" id="KKN29008.1"/>
    </source>
</evidence>
<protein>
    <submittedName>
        <fullName evidence="1">Uncharacterized protein</fullName>
    </submittedName>
</protein>
<gene>
    <name evidence="1" type="ORF">LCGC14_0848430</name>
</gene>
<comment type="caution">
    <text evidence="1">The sequence shown here is derived from an EMBL/GenBank/DDBJ whole genome shotgun (WGS) entry which is preliminary data.</text>
</comment>
<dbReference type="AlphaFoldDB" id="A0A0F9SI44"/>
<name>A0A0F9SI44_9ZZZZ</name>
<dbReference type="EMBL" id="LAZR01002518">
    <property type="protein sequence ID" value="KKN29008.1"/>
    <property type="molecule type" value="Genomic_DNA"/>
</dbReference>
<sequence>MQIMEATLPLKMEEIKTFYQNQENVRYTIDYENSALKGKGFLFYVANLNLPIDIVFSKTVKVSEKLELLRDYMSIANICDIATLQFAAAQVLLTKKGVDMAGMFVCPPLAPSQTKRFIKENSELVNNWESFVDSLTIFTLSIFKGAHLKNVPVINDSHIIGNNVVNLFNIPSFFEMYFSNGIHIKNVKYYKYQFEEYCYKGGNLYSYFAHENNWLLFSTINALQKIMKRKIDAHTAANSSD</sequence>
<reference evidence="1" key="1">
    <citation type="journal article" date="2015" name="Nature">
        <title>Complex archaea that bridge the gap between prokaryotes and eukaryotes.</title>
        <authorList>
            <person name="Spang A."/>
            <person name="Saw J.H."/>
            <person name="Jorgensen S.L."/>
            <person name="Zaremba-Niedzwiedzka K."/>
            <person name="Martijn J."/>
            <person name="Lind A.E."/>
            <person name="van Eijk R."/>
            <person name="Schleper C."/>
            <person name="Guy L."/>
            <person name="Ettema T.J."/>
        </authorList>
    </citation>
    <scope>NUCLEOTIDE SEQUENCE</scope>
</reference>
<proteinExistence type="predicted"/>
<organism evidence="1">
    <name type="scientific">marine sediment metagenome</name>
    <dbReference type="NCBI Taxonomy" id="412755"/>
    <lineage>
        <taxon>unclassified sequences</taxon>
        <taxon>metagenomes</taxon>
        <taxon>ecological metagenomes</taxon>
    </lineage>
</organism>
<accession>A0A0F9SI44</accession>